<gene>
    <name evidence="8" type="ORF">rosag_09580</name>
</gene>
<dbReference type="PROSITE" id="PS51892">
    <property type="entry name" value="SUBTILASE"/>
    <property type="match status" value="1"/>
</dbReference>
<dbReference type="PROSITE" id="PS00138">
    <property type="entry name" value="SUBTILASE_SER"/>
    <property type="match status" value="1"/>
</dbReference>
<dbReference type="InterPro" id="IPR050131">
    <property type="entry name" value="Peptidase_S8_subtilisin-like"/>
</dbReference>
<protein>
    <submittedName>
        <fullName evidence="8">Serine peptidase</fullName>
    </submittedName>
</protein>
<evidence type="ECO:0000256" key="3">
    <source>
        <dbReference type="ARBA" id="ARBA00022801"/>
    </source>
</evidence>
<dbReference type="InterPro" id="IPR015500">
    <property type="entry name" value="Peptidase_S8_subtilisin-rel"/>
</dbReference>
<dbReference type="InterPro" id="IPR029058">
    <property type="entry name" value="AB_hydrolase_fold"/>
</dbReference>
<evidence type="ECO:0000256" key="4">
    <source>
        <dbReference type="ARBA" id="ARBA00022825"/>
    </source>
</evidence>
<dbReference type="EMBL" id="BRXS01000002">
    <property type="protein sequence ID" value="GLC24445.1"/>
    <property type="molecule type" value="Genomic_DNA"/>
</dbReference>
<dbReference type="PANTHER" id="PTHR43806">
    <property type="entry name" value="PEPTIDASE S8"/>
    <property type="match status" value="1"/>
</dbReference>
<evidence type="ECO:0000313" key="8">
    <source>
        <dbReference type="EMBL" id="GLC24445.1"/>
    </source>
</evidence>
<dbReference type="InterPro" id="IPR000209">
    <property type="entry name" value="Peptidase_S8/S53_dom"/>
</dbReference>
<dbReference type="Proteomes" id="UP001161325">
    <property type="component" value="Unassembled WGS sequence"/>
</dbReference>
<feature type="active site" description="Charge relay system" evidence="5 6">
    <location>
        <position position="534"/>
    </location>
</feature>
<dbReference type="SUPFAM" id="SSF52743">
    <property type="entry name" value="Subtilisin-like"/>
    <property type="match status" value="1"/>
</dbReference>
<dbReference type="PRINTS" id="PR00723">
    <property type="entry name" value="SUBTILISIN"/>
</dbReference>
<keyword evidence="9" id="KW-1185">Reference proteome</keyword>
<evidence type="ECO:0000256" key="5">
    <source>
        <dbReference type="PIRSR" id="PIRSR615500-1"/>
    </source>
</evidence>
<keyword evidence="3 6" id="KW-0378">Hydrolase</keyword>
<dbReference type="SUPFAM" id="SSF53474">
    <property type="entry name" value="alpha/beta-Hydrolases"/>
    <property type="match status" value="1"/>
</dbReference>
<comment type="caution">
    <text evidence="8">The sequence shown here is derived from an EMBL/GenBank/DDBJ whole genome shotgun (WGS) entry which is preliminary data.</text>
</comment>
<dbReference type="InterPro" id="IPR023828">
    <property type="entry name" value="Peptidase_S8_Ser-AS"/>
</dbReference>
<evidence type="ECO:0000313" key="9">
    <source>
        <dbReference type="Proteomes" id="UP001161325"/>
    </source>
</evidence>
<accession>A0AA37V0G7</accession>
<dbReference type="InterPro" id="IPR022398">
    <property type="entry name" value="Peptidase_S8_His-AS"/>
</dbReference>
<feature type="domain" description="Peptidase S8/S53" evidence="7">
    <location>
        <begin position="485"/>
        <end position="798"/>
    </location>
</feature>
<dbReference type="Gene3D" id="3.40.50.200">
    <property type="entry name" value="Peptidase S8/S53 domain"/>
    <property type="match status" value="1"/>
</dbReference>
<dbReference type="GO" id="GO:0004252">
    <property type="term" value="F:serine-type endopeptidase activity"/>
    <property type="evidence" value="ECO:0007669"/>
    <property type="project" value="UniProtKB-UniRule"/>
</dbReference>
<dbReference type="CDD" id="cd07487">
    <property type="entry name" value="Peptidases_S8_1"/>
    <property type="match status" value="1"/>
</dbReference>
<reference evidence="8" key="1">
    <citation type="submission" date="2022-08" db="EMBL/GenBank/DDBJ databases">
        <title>Draft genome sequencing of Roseisolibacter agri AW1220.</title>
        <authorList>
            <person name="Tobiishi Y."/>
            <person name="Tonouchi A."/>
        </authorList>
    </citation>
    <scope>NUCLEOTIDE SEQUENCE</scope>
    <source>
        <strain evidence="8">AW1220</strain>
    </source>
</reference>
<evidence type="ECO:0000259" key="7">
    <source>
        <dbReference type="Pfam" id="PF00082"/>
    </source>
</evidence>
<dbReference type="Pfam" id="PF00082">
    <property type="entry name" value="Peptidase_S8"/>
    <property type="match status" value="1"/>
</dbReference>
<keyword evidence="2 6" id="KW-0645">Protease</keyword>
<evidence type="ECO:0000256" key="2">
    <source>
        <dbReference type="ARBA" id="ARBA00022670"/>
    </source>
</evidence>
<keyword evidence="4 6" id="KW-0720">Serine protease</keyword>
<dbReference type="Gene3D" id="3.40.50.1820">
    <property type="entry name" value="alpha/beta hydrolase"/>
    <property type="match status" value="1"/>
</dbReference>
<dbReference type="InterPro" id="IPR036852">
    <property type="entry name" value="Peptidase_S8/S53_dom_sf"/>
</dbReference>
<evidence type="ECO:0000256" key="6">
    <source>
        <dbReference type="PROSITE-ProRule" id="PRU01240"/>
    </source>
</evidence>
<dbReference type="GO" id="GO:0006508">
    <property type="term" value="P:proteolysis"/>
    <property type="evidence" value="ECO:0007669"/>
    <property type="project" value="UniProtKB-KW"/>
</dbReference>
<name>A0AA37V0G7_9BACT</name>
<dbReference type="AlphaFoldDB" id="A0AA37V0G7"/>
<evidence type="ECO:0000256" key="1">
    <source>
        <dbReference type="ARBA" id="ARBA00011073"/>
    </source>
</evidence>
<feature type="active site" description="Charge relay system" evidence="5 6">
    <location>
        <position position="494"/>
    </location>
</feature>
<comment type="similarity">
    <text evidence="1 6">Belongs to the peptidase S8 family.</text>
</comment>
<sequence>MVAETVEMAAPPAQAVKAAAAPAAARRAATIVYVHGIGNKPLPSVLKCQWDHALFGFDLGERSRLSYWCNREYYPRAEEGTCKGGDLVTLESEPTGEGLSVRQHLHEVTLAQEAQSIAPDDPEAQRFLERVAATIEASTEVRATEADAAFQERRPLRLQRAQGLDVGARAVEAKILPVPEFVRRWITRQLTRALLRDVHDFFFVPARGAAMRESLRARLRTGGGPFVIVAHSQGSMIAYAVLSEPEFRTLDVALLVTVGSPLGIREVQDQLKKETGLRVPPNVRRWLNVADPLDPVALDKRLSQDYAPSATGVRVEDDVEWNLDSPRHPHSGTGYLRTPPVRMAVRQVVDTALFQPVAEFTMARDMVREMENRPPDIRHEVLIELADPGLTGRPTSVARTEVRRRLEDRARDSQVDFDDMALEELDRFMAAELTRAEAEWLAHQTDVTVLGIKRIWRNAVKRALLDESASTVQASTAHLGYQADGRGIQWAVLDTGVVASHPHLAARNSVVAEYDCTKRGALKEGGTATDGHGHGTHVAGIIAGRHEFRPTDGVPRVFTGIAPAAKLHVYKVLADDGTGRDAWIIKALDHIAEVNRRAGQLVIHGVNLSLGGPFDQSVFGCGHSPLCTELRRLWRQGVVVVLAAGNEGFATLQTLEGPIEANMDLSIGDPANLEDAIAVGSTHKTRPHTYGISYFSSRGPTADGRQKPDLVAPGERVRSCRHDWVKGNGGNGAAGTPSAEDLYVEMSGTSMAAPHVSGILASFLSARREFIGEPDRLKALLLASCTDLQRHRPQQGAGLPNLTKMLLNT</sequence>
<proteinExistence type="inferred from homology"/>
<feature type="active site" description="Charge relay system" evidence="5 6">
    <location>
        <position position="750"/>
    </location>
</feature>
<organism evidence="8 9">
    <name type="scientific">Roseisolibacter agri</name>
    <dbReference type="NCBI Taxonomy" id="2014610"/>
    <lineage>
        <taxon>Bacteria</taxon>
        <taxon>Pseudomonadati</taxon>
        <taxon>Gemmatimonadota</taxon>
        <taxon>Gemmatimonadia</taxon>
        <taxon>Gemmatimonadales</taxon>
        <taxon>Gemmatimonadaceae</taxon>
        <taxon>Roseisolibacter</taxon>
    </lineage>
</organism>
<dbReference type="PANTHER" id="PTHR43806:SF11">
    <property type="entry name" value="CEREVISIN-RELATED"/>
    <property type="match status" value="1"/>
</dbReference>
<dbReference type="PROSITE" id="PS00137">
    <property type="entry name" value="SUBTILASE_HIS"/>
    <property type="match status" value="1"/>
</dbReference>